<evidence type="ECO:0000313" key="8">
    <source>
        <dbReference type="EMBL" id="KAJ8948286.1"/>
    </source>
</evidence>
<evidence type="ECO:0000256" key="4">
    <source>
        <dbReference type="ARBA" id="ARBA00022692"/>
    </source>
</evidence>
<keyword evidence="3" id="KW-1003">Cell membrane</keyword>
<dbReference type="AlphaFoldDB" id="A0AAV8Y9V8"/>
<evidence type="ECO:0000256" key="2">
    <source>
        <dbReference type="ARBA" id="ARBA00010532"/>
    </source>
</evidence>
<evidence type="ECO:0000256" key="6">
    <source>
        <dbReference type="ARBA" id="ARBA00023136"/>
    </source>
</evidence>
<gene>
    <name evidence="8" type="ORF">NQ318_020773</name>
</gene>
<accession>A0AAV8Y9V8</accession>
<keyword evidence="7" id="KW-0325">Glycoprotein</keyword>
<evidence type="ECO:0000256" key="5">
    <source>
        <dbReference type="ARBA" id="ARBA00022989"/>
    </source>
</evidence>
<dbReference type="Proteomes" id="UP001162162">
    <property type="component" value="Unassembled WGS sequence"/>
</dbReference>
<dbReference type="Pfam" id="PF01130">
    <property type="entry name" value="CD36"/>
    <property type="match status" value="1"/>
</dbReference>
<evidence type="ECO:0000256" key="3">
    <source>
        <dbReference type="ARBA" id="ARBA00022475"/>
    </source>
</evidence>
<dbReference type="EMBL" id="JAPWTK010000139">
    <property type="protein sequence ID" value="KAJ8948286.1"/>
    <property type="molecule type" value="Genomic_DNA"/>
</dbReference>
<protein>
    <submittedName>
        <fullName evidence="8">Uncharacterized protein</fullName>
    </submittedName>
</protein>
<keyword evidence="5" id="KW-1133">Transmembrane helix</keyword>
<comment type="caution">
    <text evidence="8">The sequence shown here is derived from an EMBL/GenBank/DDBJ whole genome shotgun (WGS) entry which is preliminary data.</text>
</comment>
<evidence type="ECO:0000256" key="7">
    <source>
        <dbReference type="ARBA" id="ARBA00023180"/>
    </source>
</evidence>
<comment type="similarity">
    <text evidence="2">Belongs to the CD36 family.</text>
</comment>
<evidence type="ECO:0000256" key="1">
    <source>
        <dbReference type="ARBA" id="ARBA00004236"/>
    </source>
</evidence>
<keyword evidence="6" id="KW-0472">Membrane</keyword>
<comment type="subcellular location">
    <subcellularLocation>
        <location evidence="1">Cell membrane</location>
    </subcellularLocation>
</comment>
<sequence>MSLAPVRSEKFREWKEKVDVSDVEGDDTVSYNPKDTFIKKMWPDCLSGEELITIPHPMILGVVNAVTRQKPGALTLVNKAFKSIYSNPESIFLTAKASEILFEGVVIHCGVKDFAGKAICSQFKAEPSLKQINEDDVAFALLAPVSII</sequence>
<keyword evidence="4" id="KW-0812">Transmembrane</keyword>
<evidence type="ECO:0000313" key="9">
    <source>
        <dbReference type="Proteomes" id="UP001162162"/>
    </source>
</evidence>
<dbReference type="InterPro" id="IPR002159">
    <property type="entry name" value="CD36_fam"/>
</dbReference>
<dbReference type="GO" id="GO:0005886">
    <property type="term" value="C:plasma membrane"/>
    <property type="evidence" value="ECO:0007669"/>
    <property type="project" value="UniProtKB-SubCell"/>
</dbReference>
<proteinExistence type="inferred from homology"/>
<keyword evidence="9" id="KW-1185">Reference proteome</keyword>
<organism evidence="8 9">
    <name type="scientific">Aromia moschata</name>
    <dbReference type="NCBI Taxonomy" id="1265417"/>
    <lineage>
        <taxon>Eukaryota</taxon>
        <taxon>Metazoa</taxon>
        <taxon>Ecdysozoa</taxon>
        <taxon>Arthropoda</taxon>
        <taxon>Hexapoda</taxon>
        <taxon>Insecta</taxon>
        <taxon>Pterygota</taxon>
        <taxon>Neoptera</taxon>
        <taxon>Endopterygota</taxon>
        <taxon>Coleoptera</taxon>
        <taxon>Polyphaga</taxon>
        <taxon>Cucujiformia</taxon>
        <taxon>Chrysomeloidea</taxon>
        <taxon>Cerambycidae</taxon>
        <taxon>Cerambycinae</taxon>
        <taxon>Callichromatini</taxon>
        <taxon>Aromia</taxon>
    </lineage>
</organism>
<reference evidence="8" key="1">
    <citation type="journal article" date="2023" name="Insect Mol. Biol.">
        <title>Genome sequencing provides insights into the evolution of gene families encoding plant cell wall-degrading enzymes in longhorned beetles.</title>
        <authorList>
            <person name="Shin N.R."/>
            <person name="Okamura Y."/>
            <person name="Kirsch R."/>
            <person name="Pauchet Y."/>
        </authorList>
    </citation>
    <scope>NUCLEOTIDE SEQUENCE</scope>
    <source>
        <strain evidence="8">AMC_N1</strain>
    </source>
</reference>
<name>A0AAV8Y9V8_9CUCU</name>